<keyword evidence="1 4" id="KW-0479">Metal-binding</keyword>
<keyword evidence="8" id="KW-1185">Reference proteome</keyword>
<dbReference type="Proteomes" id="UP000076842">
    <property type="component" value="Unassembled WGS sequence"/>
</dbReference>
<dbReference type="OrthoDB" id="5363962at2759"/>
<evidence type="ECO:0000259" key="5">
    <source>
        <dbReference type="Pfam" id="PF00107"/>
    </source>
</evidence>
<dbReference type="InterPro" id="IPR011032">
    <property type="entry name" value="GroES-like_sf"/>
</dbReference>
<comment type="cofactor">
    <cofactor evidence="4">
        <name>Zn(2+)</name>
        <dbReference type="ChEBI" id="CHEBI:29105"/>
    </cofactor>
</comment>
<dbReference type="InterPro" id="IPR050129">
    <property type="entry name" value="Zn_alcohol_dh"/>
</dbReference>
<dbReference type="Pfam" id="PF00107">
    <property type="entry name" value="ADH_zinc_N"/>
    <property type="match status" value="1"/>
</dbReference>
<dbReference type="SUPFAM" id="SSF51735">
    <property type="entry name" value="NAD(P)-binding Rossmann-fold domains"/>
    <property type="match status" value="1"/>
</dbReference>
<dbReference type="InterPro" id="IPR036291">
    <property type="entry name" value="NAD(P)-bd_dom_sf"/>
</dbReference>
<dbReference type="Gene3D" id="3.40.50.720">
    <property type="entry name" value="NAD(P)-binding Rossmann-like Domain"/>
    <property type="match status" value="1"/>
</dbReference>
<dbReference type="GO" id="GO:0008270">
    <property type="term" value="F:zinc ion binding"/>
    <property type="evidence" value="ECO:0007669"/>
    <property type="project" value="InterPro"/>
</dbReference>
<organism evidence="7 8">
    <name type="scientific">Calocera cornea HHB12733</name>
    <dbReference type="NCBI Taxonomy" id="1353952"/>
    <lineage>
        <taxon>Eukaryota</taxon>
        <taxon>Fungi</taxon>
        <taxon>Dikarya</taxon>
        <taxon>Basidiomycota</taxon>
        <taxon>Agaricomycotina</taxon>
        <taxon>Dacrymycetes</taxon>
        <taxon>Dacrymycetales</taxon>
        <taxon>Dacrymycetaceae</taxon>
        <taxon>Calocera</taxon>
    </lineage>
</organism>
<dbReference type="PANTHER" id="PTHR43401:SF2">
    <property type="entry name" value="L-THREONINE 3-DEHYDROGENASE"/>
    <property type="match status" value="1"/>
</dbReference>
<dbReference type="CDD" id="cd08234">
    <property type="entry name" value="threonine_DH_like"/>
    <property type="match status" value="1"/>
</dbReference>
<keyword evidence="3" id="KW-0560">Oxidoreductase</keyword>
<dbReference type="PANTHER" id="PTHR43401">
    <property type="entry name" value="L-THREONINE 3-DEHYDROGENASE"/>
    <property type="match status" value="1"/>
</dbReference>
<dbReference type="AlphaFoldDB" id="A0A165JCI0"/>
<feature type="domain" description="Alcohol dehydrogenase-like N-terminal" evidence="6">
    <location>
        <begin position="32"/>
        <end position="141"/>
    </location>
</feature>
<evidence type="ECO:0000256" key="4">
    <source>
        <dbReference type="RuleBase" id="RU361277"/>
    </source>
</evidence>
<name>A0A165JCI0_9BASI</name>
<feature type="domain" description="Alcohol dehydrogenase-like C-terminal" evidence="5">
    <location>
        <begin position="180"/>
        <end position="301"/>
    </location>
</feature>
<dbReference type="InParanoid" id="A0A165JCI0"/>
<evidence type="ECO:0000256" key="2">
    <source>
        <dbReference type="ARBA" id="ARBA00022833"/>
    </source>
</evidence>
<evidence type="ECO:0000313" key="7">
    <source>
        <dbReference type="EMBL" id="KZT61659.1"/>
    </source>
</evidence>
<dbReference type="GO" id="GO:0016491">
    <property type="term" value="F:oxidoreductase activity"/>
    <property type="evidence" value="ECO:0007669"/>
    <property type="project" value="UniProtKB-KW"/>
</dbReference>
<proteinExistence type="inferred from homology"/>
<dbReference type="Gene3D" id="3.90.180.10">
    <property type="entry name" value="Medium-chain alcohol dehydrogenases, catalytic domain"/>
    <property type="match status" value="1"/>
</dbReference>
<dbReference type="InterPro" id="IPR013149">
    <property type="entry name" value="ADH-like_C"/>
</dbReference>
<dbReference type="InterPro" id="IPR013154">
    <property type="entry name" value="ADH-like_N"/>
</dbReference>
<dbReference type="EMBL" id="KV423921">
    <property type="protein sequence ID" value="KZT61659.1"/>
    <property type="molecule type" value="Genomic_DNA"/>
</dbReference>
<dbReference type="InterPro" id="IPR002328">
    <property type="entry name" value="ADH_Zn_CS"/>
</dbReference>
<comment type="similarity">
    <text evidence="4">Belongs to the zinc-containing alcohol dehydrogenase family.</text>
</comment>
<evidence type="ECO:0000256" key="3">
    <source>
        <dbReference type="ARBA" id="ARBA00023002"/>
    </source>
</evidence>
<gene>
    <name evidence="7" type="ORF">CALCODRAFT_479697</name>
</gene>
<dbReference type="STRING" id="1353952.A0A165JCI0"/>
<accession>A0A165JCI0</accession>
<dbReference type="PROSITE" id="PS00059">
    <property type="entry name" value="ADH_ZINC"/>
    <property type="match status" value="1"/>
</dbReference>
<dbReference type="SUPFAM" id="SSF50129">
    <property type="entry name" value="GroES-like"/>
    <property type="match status" value="1"/>
</dbReference>
<evidence type="ECO:0000259" key="6">
    <source>
        <dbReference type="Pfam" id="PF08240"/>
    </source>
</evidence>
<evidence type="ECO:0000313" key="8">
    <source>
        <dbReference type="Proteomes" id="UP000076842"/>
    </source>
</evidence>
<protein>
    <submittedName>
        <fullName evidence="7">GroES-like protein</fullName>
    </submittedName>
</protein>
<reference evidence="7 8" key="1">
    <citation type="journal article" date="2016" name="Mol. Biol. Evol.">
        <title>Comparative Genomics of Early-Diverging Mushroom-Forming Fungi Provides Insights into the Origins of Lignocellulose Decay Capabilities.</title>
        <authorList>
            <person name="Nagy L.G."/>
            <person name="Riley R."/>
            <person name="Tritt A."/>
            <person name="Adam C."/>
            <person name="Daum C."/>
            <person name="Floudas D."/>
            <person name="Sun H."/>
            <person name="Yadav J.S."/>
            <person name="Pangilinan J."/>
            <person name="Larsson K.H."/>
            <person name="Matsuura K."/>
            <person name="Barry K."/>
            <person name="Labutti K."/>
            <person name="Kuo R."/>
            <person name="Ohm R.A."/>
            <person name="Bhattacharya S.S."/>
            <person name="Shirouzu T."/>
            <person name="Yoshinaga Y."/>
            <person name="Martin F.M."/>
            <person name="Grigoriev I.V."/>
            <person name="Hibbett D.S."/>
        </authorList>
    </citation>
    <scope>NUCLEOTIDE SEQUENCE [LARGE SCALE GENOMIC DNA]</scope>
    <source>
        <strain evidence="7 8">HHB12733</strain>
    </source>
</reference>
<dbReference type="Pfam" id="PF08240">
    <property type="entry name" value="ADH_N"/>
    <property type="match status" value="1"/>
</dbReference>
<evidence type="ECO:0000256" key="1">
    <source>
        <dbReference type="ARBA" id="ARBA00022723"/>
    </source>
</evidence>
<sequence length="351" mass="38343">MGDPPIPSSMKALYYHKPEDYEVKHIPTPQCGDEEVLVKVSACGVCGTDQHIHHGEFISQFPLVPGHEVVGRIVLAGSKVPASEFRPGMRIVADNGISCGKCFYCRRGQDLLCEDFTSKGCTIQGGFAEFVTFHYSKVYAIHNLTDIEATLIEPAACAVHGMDRLRPPVGCSVLLMGAGPTGLILAQLLKLNGALRVVLAANKGRKMDVARQLGCADEYLELDREAPEGQWTKLREDNPYGFDVVIEATGVEKLANDAINYVRRGGTLMVYGVYDNKALVHWPPGKIFGDEITIIGSFAQVFCFPRAVEYLDSGKVNVKGMVTDVFTIDQFGEALDKMASRNCLKIAITPN</sequence>
<keyword evidence="2 4" id="KW-0862">Zinc</keyword>